<gene>
    <name evidence="1" type="ORF">KM842_15395</name>
</gene>
<protein>
    <submittedName>
        <fullName evidence="1">DUF2332 domain-containing protein</fullName>
    </submittedName>
</protein>
<proteinExistence type="predicted"/>
<accession>A0ACD1E410</accession>
<evidence type="ECO:0000313" key="2">
    <source>
        <dbReference type="Proteomes" id="UP000681794"/>
    </source>
</evidence>
<name>A0ACD1E410_9MICO</name>
<dbReference type="EMBL" id="CP076544">
    <property type="protein sequence ID" value="QWS33590.1"/>
    <property type="molecule type" value="Genomic_DNA"/>
</dbReference>
<sequence length="366" mass="38044">MDTRERYRAYAERVASVSPTYAAWARSVDDALVALLDAVPPTKRQPELLFAVARRLGADPSDPAALRALGREARPALVAALTTATVQANDPRRLAPVVPVLAALSAASDRPLGLVDVGAAAGLCSIPDRVTLDHRVVRDHRVVLGQVASGDAGSECAGSGAGVEGAGSGIAGTRLVRVHTAVAGPAVHLVAEVTGDPPAPAATSIRIGARIALDPNPIDPAAPGALDRLAEAVPPEATDRTALMRDALRATLVEPPVRIRGIVPDDLDRALDAVPDGCEPVVLTTGTLVYVPGAGRQRLVDRLRERDVRWVALERTGVLTEVAATLPDDVDAADPDAFATLSLDGRALAVSDPFGTRVRWFPSTTA</sequence>
<dbReference type="Proteomes" id="UP000681794">
    <property type="component" value="Chromosome"/>
</dbReference>
<reference evidence="1" key="1">
    <citation type="submission" date="2021-06" db="EMBL/GenBank/DDBJ databases">
        <authorList>
            <person name="Ellington A.J."/>
            <person name="Bryan N.C."/>
            <person name="Christner B.C."/>
            <person name="Reisch C.R."/>
        </authorList>
    </citation>
    <scope>NUCLEOTIDE SEQUENCE</scope>
    <source>
        <strain evidence="1">L6-1</strain>
    </source>
</reference>
<evidence type="ECO:0000313" key="1">
    <source>
        <dbReference type="EMBL" id="QWS33590.1"/>
    </source>
</evidence>
<organism evidence="1 2">
    <name type="scientific">Curtobacterium aetherium</name>
    <dbReference type="NCBI Taxonomy" id="2841594"/>
    <lineage>
        <taxon>Bacteria</taxon>
        <taxon>Bacillati</taxon>
        <taxon>Actinomycetota</taxon>
        <taxon>Actinomycetes</taxon>
        <taxon>Micrococcales</taxon>
        <taxon>Microbacteriaceae</taxon>
        <taxon>Curtobacterium</taxon>
    </lineage>
</organism>
<keyword evidence="2" id="KW-1185">Reference proteome</keyword>